<evidence type="ECO:0008006" key="16">
    <source>
        <dbReference type="Google" id="ProtNLM"/>
    </source>
</evidence>
<comment type="subcellular location">
    <subcellularLocation>
        <location evidence="1">Membrane</location>
        <topology evidence="1">Single-pass membrane protein</topology>
    </subcellularLocation>
</comment>
<evidence type="ECO:0000259" key="11">
    <source>
        <dbReference type="PROSITE" id="PS50026"/>
    </source>
</evidence>
<feature type="disulfide bond" evidence="8">
    <location>
        <begin position="708"/>
        <end position="717"/>
    </location>
</feature>
<evidence type="ECO:0000256" key="8">
    <source>
        <dbReference type="PROSITE-ProRule" id="PRU00076"/>
    </source>
</evidence>
<evidence type="ECO:0000259" key="12">
    <source>
        <dbReference type="PROSITE" id="PS50214"/>
    </source>
</evidence>
<feature type="domain" description="Peptidase M12B" evidence="13">
    <location>
        <begin position="244"/>
        <end position="440"/>
    </location>
</feature>
<dbReference type="Pfam" id="PF01562">
    <property type="entry name" value="Pep_M12B_propep"/>
    <property type="match status" value="1"/>
</dbReference>
<feature type="region of interest" description="Disordered" evidence="10">
    <location>
        <begin position="1466"/>
        <end position="1500"/>
    </location>
</feature>
<dbReference type="PROSITE" id="PS50214">
    <property type="entry name" value="DISINTEGRIN_2"/>
    <property type="match status" value="1"/>
</dbReference>
<dbReference type="Gene3D" id="4.10.70.10">
    <property type="entry name" value="Disintegrin domain"/>
    <property type="match status" value="1"/>
</dbReference>
<feature type="binding site" evidence="9">
    <location>
        <position position="380"/>
    </location>
    <ligand>
        <name>Zn(2+)</name>
        <dbReference type="ChEBI" id="CHEBI:29105"/>
        <note>catalytic</note>
    </ligand>
</feature>
<feature type="compositionally biased region" description="Pro residues" evidence="10">
    <location>
        <begin position="1389"/>
        <end position="1398"/>
    </location>
</feature>
<protein>
    <recommendedName>
        <fullName evidence="16">Peptidase M12B domain-containing protein</fullName>
    </recommendedName>
</protein>
<dbReference type="SMART" id="SM00608">
    <property type="entry name" value="ACR"/>
    <property type="match status" value="1"/>
</dbReference>
<dbReference type="InterPro" id="IPR000742">
    <property type="entry name" value="EGF"/>
</dbReference>
<reference evidence="14 15" key="1">
    <citation type="journal article" date="2017" name="Curr. Biol.">
        <title>The Evolution of Venom by Co-option of Single-Copy Genes.</title>
        <authorList>
            <person name="Martinson E.O."/>
            <person name="Mrinalini"/>
            <person name="Kelkar Y.D."/>
            <person name="Chang C.H."/>
            <person name="Werren J.H."/>
        </authorList>
    </citation>
    <scope>NUCLEOTIDE SEQUENCE [LARGE SCALE GENOMIC DNA]</scope>
    <source>
        <strain evidence="14 15">Alberta</strain>
        <tissue evidence="14">Whole body</tissue>
    </source>
</reference>
<feature type="compositionally biased region" description="Polar residues" evidence="10">
    <location>
        <begin position="1755"/>
        <end position="1777"/>
    </location>
</feature>
<feature type="compositionally biased region" description="Low complexity" evidence="10">
    <location>
        <begin position="1784"/>
        <end position="1798"/>
    </location>
</feature>
<dbReference type="InterPro" id="IPR006586">
    <property type="entry name" value="ADAM_Cys-rich"/>
</dbReference>
<dbReference type="Pfam" id="PF01421">
    <property type="entry name" value="Reprolysin"/>
    <property type="match status" value="1"/>
</dbReference>
<evidence type="ECO:0000256" key="6">
    <source>
        <dbReference type="ARBA" id="ARBA00023157"/>
    </source>
</evidence>
<dbReference type="GO" id="GO:0046872">
    <property type="term" value="F:metal ion binding"/>
    <property type="evidence" value="ECO:0007669"/>
    <property type="project" value="UniProtKB-KW"/>
</dbReference>
<keyword evidence="15" id="KW-1185">Reference proteome</keyword>
<evidence type="ECO:0000256" key="10">
    <source>
        <dbReference type="SAM" id="MobiDB-lite"/>
    </source>
</evidence>
<feature type="disulfide bond" evidence="9">
    <location>
        <begin position="355"/>
        <end position="435"/>
    </location>
</feature>
<dbReference type="CDD" id="cd04269">
    <property type="entry name" value="ZnMc_adamalysin_II_like"/>
    <property type="match status" value="1"/>
</dbReference>
<feature type="binding site" evidence="9">
    <location>
        <position position="384"/>
    </location>
    <ligand>
        <name>Zn(2+)</name>
        <dbReference type="ChEBI" id="CHEBI:29105"/>
        <note>catalytic</note>
    </ligand>
</feature>
<feature type="compositionally biased region" description="Polar residues" evidence="10">
    <location>
        <begin position="1369"/>
        <end position="1379"/>
    </location>
</feature>
<gene>
    <name evidence="14" type="ORF">TSAR_006179</name>
</gene>
<dbReference type="InterPro" id="IPR001590">
    <property type="entry name" value="Peptidase_M12B"/>
</dbReference>
<dbReference type="GO" id="GO:0016020">
    <property type="term" value="C:membrane"/>
    <property type="evidence" value="ECO:0007669"/>
    <property type="project" value="UniProtKB-SubCell"/>
</dbReference>
<dbReference type="Proteomes" id="UP000215335">
    <property type="component" value="Unassembled WGS sequence"/>
</dbReference>
<feature type="disulfide bond" evidence="9">
    <location>
        <begin position="395"/>
        <end position="419"/>
    </location>
</feature>
<dbReference type="InterPro" id="IPR002870">
    <property type="entry name" value="Peptidase_M12B_N"/>
</dbReference>
<feature type="compositionally biased region" description="Basic and acidic residues" evidence="10">
    <location>
        <begin position="1596"/>
        <end position="1609"/>
    </location>
</feature>
<organism evidence="14 15">
    <name type="scientific">Trichomalopsis sarcophagae</name>
    <dbReference type="NCBI Taxonomy" id="543379"/>
    <lineage>
        <taxon>Eukaryota</taxon>
        <taxon>Metazoa</taxon>
        <taxon>Ecdysozoa</taxon>
        <taxon>Arthropoda</taxon>
        <taxon>Hexapoda</taxon>
        <taxon>Insecta</taxon>
        <taxon>Pterygota</taxon>
        <taxon>Neoptera</taxon>
        <taxon>Endopterygota</taxon>
        <taxon>Hymenoptera</taxon>
        <taxon>Apocrita</taxon>
        <taxon>Proctotrupomorpha</taxon>
        <taxon>Chalcidoidea</taxon>
        <taxon>Pteromalidae</taxon>
        <taxon>Pteromalinae</taxon>
        <taxon>Trichomalopsis</taxon>
    </lineage>
</organism>
<dbReference type="PANTHER" id="PTHR11905">
    <property type="entry name" value="ADAM A DISINTEGRIN AND METALLOPROTEASE DOMAIN"/>
    <property type="match status" value="1"/>
</dbReference>
<dbReference type="InterPro" id="IPR036436">
    <property type="entry name" value="Disintegrin_dom_sf"/>
</dbReference>
<dbReference type="Gene3D" id="2.10.25.10">
    <property type="entry name" value="Laminin"/>
    <property type="match status" value="1"/>
</dbReference>
<keyword evidence="4" id="KW-0378">Hydrolase</keyword>
<sequence>MAGECTAMQQQGRHSQLFLIKKDFNWSNVPSFPTPINEGPSADFSAHRIVRPRVYHGRSKREITSTRESVSIWTVFIIWYLYAGDTDHTDVLSVGLELNGESRILDLRLNTDLIPAGYKERYQHQGSYKTNVPSKVELCHYQGSIRDMPGSWAAVSTCRGLKGVIFDGESLHHIQPEEETLQSAHYLYKHSDLVANNTCGYKGTPHHIADEFAAAHKASSGRTSRHKRAASEVRGPYNANRQSRYVELVLVIDKHEYTDLGENLTRVHHHCKDIVNIINALYTPLNIFIALIGVEVWTDADEIHLQSNGDTTLNNFLTYRRERLVKTIPNDNAQLLTKMQFDEGVVGKALKGPICTYEFSGGVSVDHSNVVGLVAATVAHEMGHNFGMEHDSSDCICPEERCIMAPSSGSSGPTHWSSCSLEYLALAFEHGMDYCLRNKPKQLFDSPICGNGFVEPGEQCDCGLTMNCDNPCCDALTCMLHANASCATGKCCDLQTCKPKQAGTECRSADQECDLPEYCTGQSEYCPSDVFKIDGETCSMGKAYCYQGSCRTHNDQCKLLWGPTGSSSDTLCYEMNNKGTKNGNCGYNRTGNNYIKCHEQNILCGMLHCKHLNERLEFGMESVATLSHSFINSEGNIIACRSAIVDLGLNQVDPGLAPDGAKCASGKMCVNQKCMAVADLRASFPGGKACPNNCSGNGVCNSLGHCHCNRGFQPPDCTNPGVGGSQDSGPAEDPNARSEYIMSLYIIFLGIVPTIGLISFGIWYTRNNAGAVKQWKKASSSGAMSTYVCSVDCFKSRRSKASSIPKMPKKSLVERVFAGKAKSASVEPNSGKVLTISERIGTLPRDKIRIVKRDLVSTTNPEAINCSSEIEYRRSIAAADEEATAAATASLPAVLAVTNDVRDSRDPAKRASPLRTELGIKLAEHIQQLQRGHMQPKNFKGLTLKTDLKFEQLRESPSSSSNVTPQIAAGSSEALLSRQQQLAAVPSKAPAFYDKKPPPPPVAFYDKKPPPPPAPPQSAKPKLTRGFGFDHHHHHQPPHSGSQARSIVSNGGIKTIERSGPLGIDSIDGGVPQDPACASLLPKTDPDERFNNNFFGQFKGFSISPLKNTNEASAPPAPAQVSAPLPAVGWNVNSVATTVPIKTNLKPIQRSSTLRQTPSIEAPSAELLSKPVVPPALPPPNAGSTARPLISSPVLAATTCTSVELVGPKMPTRPAPSIPVKAQQPEPEKQTSRPPSTSLDLEPREEKRRGSAEKSIGSSSTLTRIASMLYPMGGKSNDAPAPQRYHTNSLPRSQHHKASKVLDKEILRSLEISAPIPQKEIEIPTATIPVKPDASSPTDSEKQRNVVMRAQSMRDSKVTPRPTIHTFGSMRQPNPNKRPTSIPASVRPTSPPPGPPVKPTEAPAEAKKIPGLPGYQSPAALKAVQPTDNAYDDCMNLVSDANLGKIVEESPSSDNIYAVIEESVPEKLKPKRPAPPVTLVDSEYKTPKSVDLATGQDKTDSIGLLSEIVSEISSRNFDSIYSTKTLSPEHPKTPETYVNASHYKSPSSLYSNSTTSSGYLHPSALNVPKPEEPAKTSSTASSPVPSKPSSVTAKTLDSKKKEEPKETKPATKPGFNRTKTPPGLTKLQKPARQGSDASSNKPASRQNSDSSLKGAKSDNSPDLVSSCSANANKSPDVLGRDNVNKAKSAAAKSVAQTRQKNVSMPPKPSNLLTKAANFSDKSKTTAAAKTTKSPTSPSKAETKTPGSGLQKAAGSKSNVASLQQKFEQSEKGATNTLTRKKPGAAKIAATTTTTSRDS</sequence>
<keyword evidence="4" id="KW-0482">Metalloprotease</keyword>
<feature type="domain" description="Disintegrin" evidence="12">
    <location>
        <begin position="446"/>
        <end position="534"/>
    </location>
</feature>
<accession>A0A232F074</accession>
<keyword evidence="9" id="KW-0862">Zinc</keyword>
<dbReference type="FunFam" id="3.40.390.10:FF:000002">
    <property type="entry name" value="Disintegrin and metalloproteinase domain-containing protein 22"/>
    <property type="match status" value="1"/>
</dbReference>
<dbReference type="PROSITE" id="PS50215">
    <property type="entry name" value="ADAM_MEPRO"/>
    <property type="match status" value="1"/>
</dbReference>
<feature type="compositionally biased region" description="Basic and acidic residues" evidence="10">
    <location>
        <begin position="1241"/>
        <end position="1252"/>
    </location>
</feature>
<evidence type="ECO:0000313" key="15">
    <source>
        <dbReference type="Proteomes" id="UP000215335"/>
    </source>
</evidence>
<dbReference type="InterPro" id="IPR001762">
    <property type="entry name" value="Disintegrin_dom"/>
</dbReference>
<feature type="binding site" evidence="9">
    <location>
        <position position="390"/>
    </location>
    <ligand>
        <name>Zn(2+)</name>
        <dbReference type="ChEBI" id="CHEBI:29105"/>
        <note>catalytic</note>
    </ligand>
</feature>
<dbReference type="Pfam" id="PF08516">
    <property type="entry name" value="ADAM_CR"/>
    <property type="match status" value="1"/>
</dbReference>
<dbReference type="Pfam" id="PF00200">
    <property type="entry name" value="Disintegrin"/>
    <property type="match status" value="1"/>
</dbReference>
<feature type="compositionally biased region" description="Low complexity" evidence="10">
    <location>
        <begin position="1575"/>
        <end position="1594"/>
    </location>
</feature>
<evidence type="ECO:0000256" key="7">
    <source>
        <dbReference type="PROSITE-ProRule" id="PRU00068"/>
    </source>
</evidence>
<evidence type="ECO:0000259" key="13">
    <source>
        <dbReference type="PROSITE" id="PS50215"/>
    </source>
</evidence>
<feature type="region of interest" description="Disordered" evidence="10">
    <location>
        <begin position="986"/>
        <end position="1046"/>
    </location>
</feature>
<keyword evidence="8" id="KW-0245">EGF-like domain</keyword>
<dbReference type="FunFam" id="4.10.70.10:FF:000001">
    <property type="entry name" value="Disintegrin and metalloproteinase domain-containing protein 22"/>
    <property type="match status" value="1"/>
</dbReference>
<feature type="domain" description="EGF-like" evidence="11">
    <location>
        <begin position="686"/>
        <end position="718"/>
    </location>
</feature>
<dbReference type="GO" id="GO:0006509">
    <property type="term" value="P:membrane protein ectodomain proteolysis"/>
    <property type="evidence" value="ECO:0007669"/>
    <property type="project" value="TreeGrafter"/>
</dbReference>
<feature type="compositionally biased region" description="Low complexity" evidence="10">
    <location>
        <begin position="1685"/>
        <end position="1695"/>
    </location>
</feature>
<dbReference type="InterPro" id="IPR034027">
    <property type="entry name" value="Reprolysin_adamalysin"/>
</dbReference>
<comment type="caution">
    <text evidence="8">Lacks conserved residue(s) required for the propagation of feature annotation.</text>
</comment>
<evidence type="ECO:0000256" key="2">
    <source>
        <dbReference type="ARBA" id="ARBA00022692"/>
    </source>
</evidence>
<feature type="disulfide bond" evidence="8">
    <location>
        <begin position="690"/>
        <end position="700"/>
    </location>
</feature>
<feature type="disulfide bond" evidence="9">
    <location>
        <begin position="397"/>
        <end position="402"/>
    </location>
</feature>
<evidence type="ECO:0000256" key="9">
    <source>
        <dbReference type="PROSITE-ProRule" id="PRU00276"/>
    </source>
</evidence>
<feature type="region of interest" description="Disordered" evidence="10">
    <location>
        <begin position="1521"/>
        <end position="1798"/>
    </location>
</feature>
<dbReference type="Gene3D" id="3.40.390.10">
    <property type="entry name" value="Collagenase (Catalytic Domain)"/>
    <property type="match status" value="1"/>
</dbReference>
<keyword evidence="3" id="KW-1133">Transmembrane helix</keyword>
<dbReference type="PROSITE" id="PS50026">
    <property type="entry name" value="EGF_3"/>
    <property type="match status" value="1"/>
</dbReference>
<comment type="caution">
    <text evidence="14">The sequence shown here is derived from an EMBL/GenBank/DDBJ whole genome shotgun (WGS) entry which is preliminary data.</text>
</comment>
<dbReference type="EMBL" id="NNAY01001404">
    <property type="protein sequence ID" value="OXU24084.1"/>
    <property type="molecule type" value="Genomic_DNA"/>
</dbReference>
<evidence type="ECO:0000256" key="5">
    <source>
        <dbReference type="ARBA" id="ARBA00023136"/>
    </source>
</evidence>
<evidence type="ECO:0000256" key="1">
    <source>
        <dbReference type="ARBA" id="ARBA00004167"/>
    </source>
</evidence>
<feature type="compositionally biased region" description="Low complexity" evidence="10">
    <location>
        <begin position="1724"/>
        <end position="1745"/>
    </location>
</feature>
<dbReference type="SUPFAM" id="SSF55486">
    <property type="entry name" value="Metalloproteases ('zincins'), catalytic domain"/>
    <property type="match status" value="1"/>
</dbReference>
<dbReference type="PROSITE" id="PS01186">
    <property type="entry name" value="EGF_2"/>
    <property type="match status" value="1"/>
</dbReference>
<name>A0A232F074_9HYME</name>
<evidence type="ECO:0000256" key="3">
    <source>
        <dbReference type="ARBA" id="ARBA00022989"/>
    </source>
</evidence>
<proteinExistence type="predicted"/>
<feature type="compositionally biased region" description="Polar residues" evidence="10">
    <location>
        <begin position="1635"/>
        <end position="1673"/>
    </location>
</feature>
<feature type="disulfide bond" evidence="7">
    <location>
        <begin position="506"/>
        <end position="526"/>
    </location>
</feature>
<dbReference type="PANTHER" id="PTHR11905:SF159">
    <property type="entry name" value="ADAM METALLOPROTEASE"/>
    <property type="match status" value="1"/>
</dbReference>
<dbReference type="STRING" id="543379.A0A232F074"/>
<keyword evidence="5" id="KW-0472">Membrane</keyword>
<keyword evidence="2" id="KW-0812">Transmembrane</keyword>
<keyword evidence="9" id="KW-0479">Metal-binding</keyword>
<evidence type="ECO:0000256" key="4">
    <source>
        <dbReference type="ARBA" id="ARBA00023049"/>
    </source>
</evidence>
<dbReference type="OrthoDB" id="5951731at2759"/>
<keyword evidence="6 8" id="KW-1015">Disulfide bond</keyword>
<keyword evidence="4" id="KW-0645">Protease</keyword>
<dbReference type="SMART" id="SM00050">
    <property type="entry name" value="DISIN"/>
    <property type="match status" value="1"/>
</dbReference>
<feature type="region of interest" description="Disordered" evidence="10">
    <location>
        <begin position="1323"/>
        <end position="1414"/>
    </location>
</feature>
<feature type="compositionally biased region" description="Low complexity" evidence="10">
    <location>
        <begin position="1541"/>
        <end position="1557"/>
    </location>
</feature>
<evidence type="ECO:0000313" key="14">
    <source>
        <dbReference type="EMBL" id="OXU24084.1"/>
    </source>
</evidence>
<dbReference type="GO" id="GO:0004222">
    <property type="term" value="F:metalloendopeptidase activity"/>
    <property type="evidence" value="ECO:0007669"/>
    <property type="project" value="InterPro"/>
</dbReference>
<dbReference type="SUPFAM" id="SSF57552">
    <property type="entry name" value="Blood coagulation inhibitor (disintegrin)"/>
    <property type="match status" value="1"/>
</dbReference>
<feature type="region of interest" description="Disordered" evidence="10">
    <location>
        <begin position="1205"/>
        <end position="1298"/>
    </location>
</feature>
<dbReference type="InterPro" id="IPR024079">
    <property type="entry name" value="MetalloPept_cat_dom_sf"/>
</dbReference>
<feature type="active site" evidence="9">
    <location>
        <position position="381"/>
    </location>
</feature>